<accession>T1G479</accession>
<dbReference type="Proteomes" id="UP000015101">
    <property type="component" value="Unassembled WGS sequence"/>
</dbReference>
<dbReference type="PROSITE" id="PS00107">
    <property type="entry name" value="PROTEIN_KINASE_ATP"/>
    <property type="match status" value="1"/>
</dbReference>
<reference evidence="8 10" key="2">
    <citation type="journal article" date="2013" name="Nature">
        <title>Insights into bilaterian evolution from three spiralian genomes.</title>
        <authorList>
            <person name="Simakov O."/>
            <person name="Marletaz F."/>
            <person name="Cho S.J."/>
            <person name="Edsinger-Gonzales E."/>
            <person name="Havlak P."/>
            <person name="Hellsten U."/>
            <person name="Kuo D.H."/>
            <person name="Larsson T."/>
            <person name="Lv J."/>
            <person name="Arendt D."/>
            <person name="Savage R."/>
            <person name="Osoegawa K."/>
            <person name="de Jong P."/>
            <person name="Grimwood J."/>
            <person name="Chapman J.A."/>
            <person name="Shapiro H."/>
            <person name="Aerts A."/>
            <person name="Otillar R.P."/>
            <person name="Terry A.Y."/>
            <person name="Boore J.L."/>
            <person name="Grigoriev I.V."/>
            <person name="Lindberg D.R."/>
            <person name="Seaver E.C."/>
            <person name="Weisblat D.A."/>
            <person name="Putnam N.H."/>
            <person name="Rokhsar D.S."/>
        </authorList>
    </citation>
    <scope>NUCLEOTIDE SEQUENCE</scope>
</reference>
<dbReference type="EMBL" id="AMQM01004763">
    <property type="status" value="NOT_ANNOTATED_CDS"/>
    <property type="molecule type" value="Genomic_DNA"/>
</dbReference>
<dbReference type="STRING" id="6412.T1G479"/>
<evidence type="ECO:0000256" key="5">
    <source>
        <dbReference type="ARBA" id="ARBA00022840"/>
    </source>
</evidence>
<dbReference type="CTD" id="20215877"/>
<dbReference type="InParanoid" id="T1G479"/>
<evidence type="ECO:0000259" key="7">
    <source>
        <dbReference type="PROSITE" id="PS50011"/>
    </source>
</evidence>
<dbReference type="InterPro" id="IPR017441">
    <property type="entry name" value="Protein_kinase_ATP_BS"/>
</dbReference>
<dbReference type="InterPro" id="IPR000719">
    <property type="entry name" value="Prot_kinase_dom"/>
</dbReference>
<keyword evidence="2" id="KW-0808">Transferase</keyword>
<organism evidence="9 10">
    <name type="scientific">Helobdella robusta</name>
    <name type="common">Californian leech</name>
    <dbReference type="NCBI Taxonomy" id="6412"/>
    <lineage>
        <taxon>Eukaryota</taxon>
        <taxon>Metazoa</taxon>
        <taxon>Spiralia</taxon>
        <taxon>Lophotrochozoa</taxon>
        <taxon>Annelida</taxon>
        <taxon>Clitellata</taxon>
        <taxon>Hirudinea</taxon>
        <taxon>Rhynchobdellida</taxon>
        <taxon>Glossiphoniidae</taxon>
        <taxon>Helobdella</taxon>
    </lineage>
</organism>
<dbReference type="EMBL" id="KB096676">
    <property type="protein sequence ID" value="ESO03067.1"/>
    <property type="molecule type" value="Genomic_DNA"/>
</dbReference>
<dbReference type="FunFam" id="3.30.200.20:FF:000042">
    <property type="entry name" value="Aurora kinase A"/>
    <property type="match status" value="1"/>
</dbReference>
<dbReference type="KEGG" id="hro:HELRODRAFT_80994"/>
<protein>
    <recommendedName>
        <fullName evidence="7">Protein kinase domain-containing protein</fullName>
    </recommendedName>
</protein>
<dbReference type="Gene3D" id="1.10.510.10">
    <property type="entry name" value="Transferase(Phosphotransferase) domain 1"/>
    <property type="match status" value="1"/>
</dbReference>
<reference evidence="9" key="3">
    <citation type="submission" date="2015-06" db="UniProtKB">
        <authorList>
            <consortium name="EnsemblMetazoa"/>
        </authorList>
    </citation>
    <scope>IDENTIFICATION</scope>
</reference>
<evidence type="ECO:0000256" key="6">
    <source>
        <dbReference type="PROSITE-ProRule" id="PRU10141"/>
    </source>
</evidence>
<dbReference type="PANTHER" id="PTHR24345:SF91">
    <property type="entry name" value="SERINE_THREONINE-PROTEIN KINASE PLK4"/>
    <property type="match status" value="1"/>
</dbReference>
<dbReference type="OrthoDB" id="10004143at2759"/>
<feature type="domain" description="Protein kinase" evidence="7">
    <location>
        <begin position="4"/>
        <end position="251"/>
    </location>
</feature>
<dbReference type="HOGENOM" id="CLU_000288_63_0_1"/>
<keyword evidence="4" id="KW-0418">Kinase</keyword>
<feature type="binding site" evidence="6">
    <location>
        <position position="33"/>
    </location>
    <ligand>
        <name>ATP</name>
        <dbReference type="ChEBI" id="CHEBI:30616"/>
    </ligand>
</feature>
<dbReference type="PROSITE" id="PS50011">
    <property type="entry name" value="PROTEIN_KINASE_DOM"/>
    <property type="match status" value="1"/>
</dbReference>
<evidence type="ECO:0000256" key="3">
    <source>
        <dbReference type="ARBA" id="ARBA00022741"/>
    </source>
</evidence>
<dbReference type="EnsemblMetazoa" id="HelroT80994">
    <property type="protein sequence ID" value="HelroP80994"/>
    <property type="gene ID" value="HelroG80994"/>
</dbReference>
<evidence type="ECO:0000256" key="4">
    <source>
        <dbReference type="ARBA" id="ARBA00022777"/>
    </source>
</evidence>
<gene>
    <name evidence="9" type="primary">20215877</name>
    <name evidence="8" type="ORF">HELRODRAFT_80994</name>
</gene>
<keyword evidence="5 6" id="KW-0067">ATP-binding</keyword>
<evidence type="ECO:0000313" key="8">
    <source>
        <dbReference type="EMBL" id="ESO03067.1"/>
    </source>
</evidence>
<dbReference type="eggNOG" id="KOG0575">
    <property type="taxonomic scope" value="Eukaryota"/>
</dbReference>
<keyword evidence="10" id="KW-1185">Reference proteome</keyword>
<keyword evidence="3 6" id="KW-0547">Nucleotide-binding</keyword>
<dbReference type="OMA" id="HFEENGT"/>
<dbReference type="PIRSF" id="PIRSF000654">
    <property type="entry name" value="Integrin-linked_kinase"/>
    <property type="match status" value="1"/>
</dbReference>
<dbReference type="GeneID" id="20215877"/>
<evidence type="ECO:0000313" key="9">
    <source>
        <dbReference type="EnsemblMetazoa" id="HelroP80994"/>
    </source>
</evidence>
<dbReference type="RefSeq" id="XP_009018760.1">
    <property type="nucleotide sequence ID" value="XM_009020512.1"/>
</dbReference>
<evidence type="ECO:0000256" key="2">
    <source>
        <dbReference type="ARBA" id="ARBA00022679"/>
    </source>
</evidence>
<dbReference type="InterPro" id="IPR008266">
    <property type="entry name" value="Tyr_kinase_AS"/>
</dbReference>
<keyword evidence="1" id="KW-0723">Serine/threonine-protein kinase</keyword>
<dbReference type="AlphaFoldDB" id="T1G479"/>
<dbReference type="GO" id="GO:0004674">
    <property type="term" value="F:protein serine/threonine kinase activity"/>
    <property type="evidence" value="ECO:0007669"/>
    <property type="project" value="UniProtKB-KW"/>
</dbReference>
<reference evidence="10" key="1">
    <citation type="submission" date="2012-12" db="EMBL/GenBank/DDBJ databases">
        <authorList>
            <person name="Hellsten U."/>
            <person name="Grimwood J."/>
            <person name="Chapman J.A."/>
            <person name="Shapiro H."/>
            <person name="Aerts A."/>
            <person name="Otillar R.P."/>
            <person name="Terry A.Y."/>
            <person name="Boore J.L."/>
            <person name="Simakov O."/>
            <person name="Marletaz F."/>
            <person name="Cho S.-J."/>
            <person name="Edsinger-Gonzales E."/>
            <person name="Havlak P."/>
            <person name="Kuo D.-H."/>
            <person name="Larsson T."/>
            <person name="Lv J."/>
            <person name="Arendt D."/>
            <person name="Savage R."/>
            <person name="Osoegawa K."/>
            <person name="de Jong P."/>
            <person name="Lindberg D.R."/>
            <person name="Seaver E.C."/>
            <person name="Weisblat D.A."/>
            <person name="Putnam N.H."/>
            <person name="Grigoriev I.V."/>
            <person name="Rokhsar D.S."/>
        </authorList>
    </citation>
    <scope>NUCLEOTIDE SEQUENCE</scope>
</reference>
<sequence>LQNYNVQYSIGHGGFGNVYKAEHRFTGQKVAIKFIEKKKIQNHSGMMKRVLQEVAIHSRLKHPSILEVYNYFEDAHYIYLILELCPHGDLNSKLKTLSCGFPEHEVRSYMQQIVDGIVYLQKHRILHRDLTLSNILISRHGTVKIADFGLATQLQDVNEKHFTMCGTPNYISPEVASRTSHGLESDVWSVGCMFYAMLTGKPPFDGEGVKETLERIKSGEYCMPDHVSSHAKHLIKSLLQMKPEDRLKLER</sequence>
<dbReference type="GO" id="GO:0005524">
    <property type="term" value="F:ATP binding"/>
    <property type="evidence" value="ECO:0007669"/>
    <property type="project" value="UniProtKB-UniRule"/>
</dbReference>
<evidence type="ECO:0000313" key="10">
    <source>
        <dbReference type="Proteomes" id="UP000015101"/>
    </source>
</evidence>
<name>T1G479_HELRO</name>
<dbReference type="PROSITE" id="PS00109">
    <property type="entry name" value="PROTEIN_KINASE_TYR"/>
    <property type="match status" value="1"/>
</dbReference>
<dbReference type="SUPFAM" id="SSF56112">
    <property type="entry name" value="Protein kinase-like (PK-like)"/>
    <property type="match status" value="1"/>
</dbReference>
<proteinExistence type="predicted"/>
<dbReference type="Pfam" id="PF00069">
    <property type="entry name" value="Pkinase"/>
    <property type="match status" value="1"/>
</dbReference>
<evidence type="ECO:0000256" key="1">
    <source>
        <dbReference type="ARBA" id="ARBA00022527"/>
    </source>
</evidence>
<dbReference type="FunFam" id="1.10.510.10:FF:000571">
    <property type="entry name" value="Maternal embryonic leucine zipper kinase"/>
    <property type="match status" value="1"/>
</dbReference>
<dbReference type="PANTHER" id="PTHR24345">
    <property type="entry name" value="SERINE/THREONINE-PROTEIN KINASE PLK"/>
    <property type="match status" value="1"/>
</dbReference>
<dbReference type="InterPro" id="IPR011009">
    <property type="entry name" value="Kinase-like_dom_sf"/>
</dbReference>